<dbReference type="EMBL" id="NDYC01000043">
    <property type="protein sequence ID" value="OXZ26523.1"/>
    <property type="molecule type" value="Genomic_DNA"/>
</dbReference>
<gene>
    <name evidence="2" type="ORF">B9N49_08450</name>
</gene>
<organism evidence="2 3">
    <name type="scientific">Finegoldia magna</name>
    <name type="common">Peptostreptococcus magnus</name>
    <dbReference type="NCBI Taxonomy" id="1260"/>
    <lineage>
        <taxon>Bacteria</taxon>
        <taxon>Bacillati</taxon>
        <taxon>Bacillota</taxon>
        <taxon>Tissierellia</taxon>
        <taxon>Tissierellales</taxon>
        <taxon>Peptoniphilaceae</taxon>
        <taxon>Finegoldia</taxon>
    </lineage>
</organism>
<dbReference type="PANTHER" id="PTHR43421">
    <property type="entry name" value="METALLOPROTEASE PMBA"/>
    <property type="match status" value="1"/>
</dbReference>
<dbReference type="Pfam" id="PF19289">
    <property type="entry name" value="PmbA_TldD_3rd"/>
    <property type="match status" value="1"/>
</dbReference>
<dbReference type="SUPFAM" id="SSF111283">
    <property type="entry name" value="Putative modulator of DNA gyrase, PmbA/TldD"/>
    <property type="match status" value="1"/>
</dbReference>
<reference evidence="3" key="1">
    <citation type="submission" date="2017-04" db="EMBL/GenBank/DDBJ databases">
        <title>Finegoldia magna isolated from orthopedic joint implant-associated infections.</title>
        <authorList>
            <person name="Bjorklund S."/>
            <person name="Bruggemann H."/>
            <person name="Jensen A."/>
            <person name="Hellmark B."/>
            <person name="Soderquist B."/>
        </authorList>
    </citation>
    <scope>NUCLEOTIDE SEQUENCE [LARGE SCALE GENOMIC DNA]</scope>
    <source>
        <strain evidence="3">CCUG 54800</strain>
    </source>
</reference>
<evidence type="ECO:0000313" key="3">
    <source>
        <dbReference type="Proteomes" id="UP000215413"/>
    </source>
</evidence>
<dbReference type="InterPro" id="IPR045569">
    <property type="entry name" value="Metalloprtase-TldD/E_C"/>
</dbReference>
<evidence type="ECO:0000313" key="2">
    <source>
        <dbReference type="EMBL" id="OXZ26523.1"/>
    </source>
</evidence>
<accession>A0A233V2G6</accession>
<protein>
    <submittedName>
        <fullName evidence="2">Peptidase</fullName>
    </submittedName>
</protein>
<dbReference type="InterPro" id="IPR035068">
    <property type="entry name" value="TldD/PmbA_N"/>
</dbReference>
<dbReference type="GO" id="GO:0005829">
    <property type="term" value="C:cytosol"/>
    <property type="evidence" value="ECO:0007669"/>
    <property type="project" value="TreeGrafter"/>
</dbReference>
<dbReference type="Gene3D" id="3.30.2290.10">
    <property type="entry name" value="PmbA/TldD superfamily"/>
    <property type="match status" value="1"/>
</dbReference>
<evidence type="ECO:0000259" key="1">
    <source>
        <dbReference type="Pfam" id="PF19289"/>
    </source>
</evidence>
<dbReference type="InterPro" id="IPR047657">
    <property type="entry name" value="PmbA"/>
</dbReference>
<dbReference type="GO" id="GO:0006508">
    <property type="term" value="P:proteolysis"/>
    <property type="evidence" value="ECO:0007669"/>
    <property type="project" value="InterPro"/>
</dbReference>
<proteinExistence type="predicted"/>
<dbReference type="Proteomes" id="UP000215413">
    <property type="component" value="Unassembled WGS sequence"/>
</dbReference>
<dbReference type="InterPro" id="IPR036059">
    <property type="entry name" value="TldD/PmbA_sf"/>
</dbReference>
<dbReference type="RefSeq" id="WP_094206329.1">
    <property type="nucleotide sequence ID" value="NZ_NDYC01000043.1"/>
</dbReference>
<dbReference type="GO" id="GO:0008237">
    <property type="term" value="F:metallopeptidase activity"/>
    <property type="evidence" value="ECO:0007669"/>
    <property type="project" value="InterPro"/>
</dbReference>
<sequence length="429" mass="48937">MERLINILKQNEKITDWIVVNTVSTSNEVFLIKDKVDMNRSCVTNETSVRVFVDFEENGDKFKGDSTVVLNLNDSDDEIKEKIDRTAFAAKFVKNKYYELPEKEEDYATLKDIKVCEDLTDNFKKVHDVIYKDYGYQSKVNSCEIFAVENHKHVVTSKGVDVEYPSNKFTFEIVTDCNVGDEPVEIFNGYDLTSIDYSKIEEIVDKQLLETEKRSSAVRNEKMENMRVLLSNEAVEEFLYYYYDQARDAMIYQQISSAKLGERFFGENPKVNFNMKINPTLETSINKRPVDSEGKKLVEYDLYKNGVVENLVTNAKYSYYLNVKNMGQSPVFEVCGGDESVEELKSQDYIEVLAFSSFLMDSATGDFGGEFRLARLVKNGVESFITGGSISLNVKDVQDSMIFSKELKSRKNSLAPAVIAFDNVTIAGK</sequence>
<feature type="domain" description="Metalloprotease TldD/E C-terminal" evidence="1">
    <location>
        <begin position="225"/>
        <end position="428"/>
    </location>
</feature>
<dbReference type="PANTHER" id="PTHR43421:SF1">
    <property type="entry name" value="METALLOPROTEASE PMBA"/>
    <property type="match status" value="1"/>
</dbReference>
<dbReference type="AlphaFoldDB" id="A0A233V2G6"/>
<comment type="caution">
    <text evidence="2">The sequence shown here is derived from an EMBL/GenBank/DDBJ whole genome shotgun (WGS) entry which is preliminary data.</text>
</comment>
<name>A0A233V2G6_FINMA</name>